<gene>
    <name evidence="1" type="ordered locus">Mpe_B0249</name>
</gene>
<dbReference type="HOGENOM" id="CLU_2936346_0_0_4"/>
<protein>
    <submittedName>
        <fullName evidence="1">Uncharacterized protein</fullName>
    </submittedName>
</protein>
<proteinExistence type="predicted"/>
<reference evidence="1 2" key="1">
    <citation type="journal article" date="2007" name="J. Bacteriol.">
        <title>Whole-genome analysis of the methyl tert-butyl ether-degrading beta-proteobacterium Methylibium petroleiphilum PM1.</title>
        <authorList>
            <person name="Kane S.R."/>
            <person name="Chakicherla A.Y."/>
            <person name="Chain P.S.G."/>
            <person name="Schmidt R."/>
            <person name="Shin M.W."/>
            <person name="Legler T.C."/>
            <person name="Scow K.M."/>
            <person name="Larimer F.W."/>
            <person name="Lucas S.M."/>
            <person name="Richardson P.M."/>
            <person name="Hristova K.R."/>
        </authorList>
    </citation>
    <scope>NUCLEOTIDE SEQUENCE [LARGE SCALE GENOMIC DNA]</scope>
    <source>
        <strain evidence="2">ATCC BAA-1232 / LMG 22953 / PM1</strain>
        <plasmid evidence="1 2">RPME01</plasmid>
    </source>
</reference>
<dbReference type="EMBL" id="CP000556">
    <property type="protein sequence ID" value="ABM97024.1"/>
    <property type="molecule type" value="Genomic_DNA"/>
</dbReference>
<accession>A2SN85</accession>
<keyword evidence="1" id="KW-0614">Plasmid</keyword>
<evidence type="ECO:0000313" key="2">
    <source>
        <dbReference type="Proteomes" id="UP000000366"/>
    </source>
</evidence>
<keyword evidence="2" id="KW-1185">Reference proteome</keyword>
<dbReference type="AlphaFoldDB" id="A2SN85"/>
<organism evidence="1 2">
    <name type="scientific">Methylibium petroleiphilum (strain ATCC BAA-1232 / LMG 22953 / PM1)</name>
    <dbReference type="NCBI Taxonomy" id="420662"/>
    <lineage>
        <taxon>Bacteria</taxon>
        <taxon>Pseudomonadati</taxon>
        <taxon>Pseudomonadota</taxon>
        <taxon>Betaproteobacteria</taxon>
        <taxon>Burkholderiales</taxon>
        <taxon>Sphaerotilaceae</taxon>
        <taxon>Methylibium</taxon>
    </lineage>
</organism>
<evidence type="ECO:0000313" key="1">
    <source>
        <dbReference type="EMBL" id="ABM97024.1"/>
    </source>
</evidence>
<sequence>MRRKAGDFTVAAALAVAILGTCFLSWTVPAAGLKDSTVTPAFNPQPHQVASIGAHAFTEV</sequence>
<geneLocation type="plasmid" evidence="1 2">
    <name>RPME01</name>
</geneLocation>
<name>A2SN85_METPP</name>
<dbReference type="KEGG" id="mpt:Mpe_B0249"/>
<dbReference type="Proteomes" id="UP000000366">
    <property type="component" value="Plasmid RPME01"/>
</dbReference>